<feature type="region of interest" description="Disordered" evidence="1">
    <location>
        <begin position="402"/>
        <end position="443"/>
    </location>
</feature>
<feature type="compositionally biased region" description="Polar residues" evidence="1">
    <location>
        <begin position="262"/>
        <end position="295"/>
    </location>
</feature>
<feature type="compositionally biased region" description="Gly residues" evidence="1">
    <location>
        <begin position="574"/>
        <end position="599"/>
    </location>
</feature>
<feature type="compositionally biased region" description="Low complexity" evidence="1">
    <location>
        <begin position="679"/>
        <end position="692"/>
    </location>
</feature>
<accession>A0A8H5GQE9</accession>
<dbReference type="PANTHER" id="PTHR22996">
    <property type="entry name" value="MAHOGUNIN"/>
    <property type="match status" value="1"/>
</dbReference>
<dbReference type="PANTHER" id="PTHR22996:SF0">
    <property type="entry name" value="RE60872P-RELATED"/>
    <property type="match status" value="1"/>
</dbReference>
<sequence length="783" mass="80343">MSLATWYTHQYSTWNRTRRLQVTPYLARTDTNTSRQARTMAQTPTIHNGLGNPAVGKDPKDKKGPDSLFGPNVGVISSGPSWTNQTEKKVLKDELTMDTVKGWIEKSKQPSQSTTTLQALVNLKRPTIRLSPLSSSSADGSDEQEHDRHSQQHGIEFEYDCDAPKCGIYVHVLLPPSHPDAPRTGGASPPTADLNSGADTSNVPDITINTNTTTTTPPSDTRPARLSKLLVFETVVDGGFGKILKLEEGAVLELGRFESSLKTKSTAPGGSDTNVARTGTPNGTDTPINNTANSRQPRRRLTHFFTRRHNHHNMSVSGPALAVVDASASDNTNGNGNGDANGASPSDKDKKSQEDKDKDGVKVTIRLAALDEQGTELASPNEQVTYLSVERFGPKPVKGVVVPPPSATPGAAAEGNAQEGEAEGSGAEAGANKAEEDEEEDTRPWVVKVVKREATIGPHTFHLHEIYGLTSSSPPTHTPAPTAPLPSTHTYPPPPPSAGLPGLPAPTEDHTAGAGAGAAEDPDAPSECLLCLSSPREVVLLPCRHLVACKDCALNMVEFGAGGNITQATEDSGNGNGGTGNGEAATGGTGASGATGTGTGADTATTVQNPRRKRKAKGWFCPVCRQPYTSLLRITTNPPPLAVGKVGDADADGDGDGDGSGHDDDEGDVEGDITDHPLAGAGSNAGTGASTANVNQGASGVGLPLPVTTNVPGATAAGAGANANANTGANSGAVAGAGGNEGEAAAAAASSSGGGLFTRPAFLRGLTGKNKNGGGGRDVESQA</sequence>
<evidence type="ECO:0000256" key="1">
    <source>
        <dbReference type="SAM" id="MobiDB-lite"/>
    </source>
</evidence>
<evidence type="ECO:0000313" key="4">
    <source>
        <dbReference type="Proteomes" id="UP000559256"/>
    </source>
</evidence>
<reference evidence="3 4" key="1">
    <citation type="journal article" date="2020" name="ISME J.">
        <title>Uncovering the hidden diversity of litter-decomposition mechanisms in mushroom-forming fungi.</title>
        <authorList>
            <person name="Floudas D."/>
            <person name="Bentzer J."/>
            <person name="Ahren D."/>
            <person name="Johansson T."/>
            <person name="Persson P."/>
            <person name="Tunlid A."/>
        </authorList>
    </citation>
    <scope>NUCLEOTIDE SEQUENCE [LARGE SCALE GENOMIC DNA]</scope>
    <source>
        <strain evidence="3 4">CBS 291.85</strain>
    </source>
</reference>
<dbReference type="InterPro" id="IPR001841">
    <property type="entry name" value="Znf_RING"/>
</dbReference>
<feature type="compositionally biased region" description="Basic and acidic residues" evidence="1">
    <location>
        <begin position="346"/>
        <end position="360"/>
    </location>
</feature>
<feature type="region of interest" description="Disordered" evidence="1">
    <location>
        <begin position="570"/>
        <end position="612"/>
    </location>
</feature>
<evidence type="ECO:0000313" key="3">
    <source>
        <dbReference type="EMBL" id="KAF5369092.1"/>
    </source>
</evidence>
<feature type="compositionally biased region" description="Acidic residues" evidence="1">
    <location>
        <begin position="649"/>
        <end position="672"/>
    </location>
</feature>
<feature type="region of interest" description="Disordered" evidence="1">
    <location>
        <begin position="261"/>
        <end position="298"/>
    </location>
</feature>
<feature type="compositionally biased region" description="Low complexity" evidence="1">
    <location>
        <begin position="410"/>
        <end position="432"/>
    </location>
</feature>
<feature type="region of interest" description="Disordered" evidence="1">
    <location>
        <begin position="735"/>
        <end position="759"/>
    </location>
</feature>
<feature type="compositionally biased region" description="Polar residues" evidence="1">
    <location>
        <begin position="193"/>
        <end position="204"/>
    </location>
</feature>
<feature type="compositionally biased region" description="Low complexity" evidence="1">
    <location>
        <begin position="326"/>
        <end position="345"/>
    </location>
</feature>
<feature type="region of interest" description="Disordered" evidence="1">
    <location>
        <begin position="128"/>
        <end position="152"/>
    </location>
</feature>
<dbReference type="GO" id="GO:0005737">
    <property type="term" value="C:cytoplasm"/>
    <property type="evidence" value="ECO:0007669"/>
    <property type="project" value="TreeGrafter"/>
</dbReference>
<name>A0A8H5GQE9_9AGAR</name>
<feature type="compositionally biased region" description="Low complexity" evidence="1">
    <location>
        <begin position="742"/>
        <end position="751"/>
    </location>
</feature>
<dbReference type="Proteomes" id="UP000559256">
    <property type="component" value="Unassembled WGS sequence"/>
</dbReference>
<feature type="domain" description="RING-type" evidence="2">
    <location>
        <begin position="528"/>
        <end position="624"/>
    </location>
</feature>
<dbReference type="InterPro" id="IPR013083">
    <property type="entry name" value="Znf_RING/FYVE/PHD"/>
</dbReference>
<organism evidence="3 4">
    <name type="scientific">Tetrapyrgos nigripes</name>
    <dbReference type="NCBI Taxonomy" id="182062"/>
    <lineage>
        <taxon>Eukaryota</taxon>
        <taxon>Fungi</taxon>
        <taxon>Dikarya</taxon>
        <taxon>Basidiomycota</taxon>
        <taxon>Agaricomycotina</taxon>
        <taxon>Agaricomycetes</taxon>
        <taxon>Agaricomycetidae</taxon>
        <taxon>Agaricales</taxon>
        <taxon>Marasmiineae</taxon>
        <taxon>Marasmiaceae</taxon>
        <taxon>Tetrapyrgos</taxon>
    </lineage>
</organism>
<dbReference type="InterPro" id="IPR045194">
    <property type="entry name" value="MGRN1/RNF157-like"/>
</dbReference>
<feature type="region of interest" description="Disordered" evidence="1">
    <location>
        <begin position="468"/>
        <end position="524"/>
    </location>
</feature>
<proteinExistence type="predicted"/>
<dbReference type="OrthoDB" id="1711136at2759"/>
<gene>
    <name evidence="3" type="ORF">D9758_003070</name>
</gene>
<dbReference type="EMBL" id="JAACJM010000014">
    <property type="protein sequence ID" value="KAF5369092.1"/>
    <property type="molecule type" value="Genomic_DNA"/>
</dbReference>
<dbReference type="SMART" id="SM00184">
    <property type="entry name" value="RING"/>
    <property type="match status" value="1"/>
</dbReference>
<dbReference type="Gene3D" id="3.30.40.10">
    <property type="entry name" value="Zinc/RING finger domain, C3HC4 (zinc finger)"/>
    <property type="match status" value="1"/>
</dbReference>
<feature type="region of interest" description="Disordered" evidence="1">
    <location>
        <begin position="633"/>
        <end position="692"/>
    </location>
</feature>
<dbReference type="Pfam" id="PF13920">
    <property type="entry name" value="zf-C3HC4_3"/>
    <property type="match status" value="1"/>
</dbReference>
<feature type="compositionally biased region" description="Low complexity" evidence="1">
    <location>
        <begin position="206"/>
        <end position="216"/>
    </location>
</feature>
<dbReference type="AlphaFoldDB" id="A0A8H5GQE9"/>
<comment type="caution">
    <text evidence="3">The sequence shown here is derived from an EMBL/GenBank/DDBJ whole genome shotgun (WGS) entry which is preliminary data.</text>
</comment>
<evidence type="ECO:0000259" key="2">
    <source>
        <dbReference type="SMART" id="SM00184"/>
    </source>
</evidence>
<dbReference type="GO" id="GO:0008270">
    <property type="term" value="F:zinc ion binding"/>
    <property type="evidence" value="ECO:0007669"/>
    <property type="project" value="UniProtKB-KW"/>
</dbReference>
<feature type="region of interest" description="Disordered" evidence="1">
    <location>
        <begin position="44"/>
        <end position="65"/>
    </location>
</feature>
<keyword evidence="4" id="KW-1185">Reference proteome</keyword>
<feature type="region of interest" description="Disordered" evidence="1">
    <location>
        <begin position="326"/>
        <end position="360"/>
    </location>
</feature>
<feature type="region of interest" description="Disordered" evidence="1">
    <location>
        <begin position="177"/>
        <end position="222"/>
    </location>
</feature>
<dbReference type="GO" id="GO:0061630">
    <property type="term" value="F:ubiquitin protein ligase activity"/>
    <property type="evidence" value="ECO:0007669"/>
    <property type="project" value="UniProtKB-EC"/>
</dbReference>
<protein>
    <recommendedName>
        <fullName evidence="2">RING-type domain-containing protein</fullName>
    </recommendedName>
</protein>
<dbReference type="GO" id="GO:0016567">
    <property type="term" value="P:protein ubiquitination"/>
    <property type="evidence" value="ECO:0007669"/>
    <property type="project" value="TreeGrafter"/>
</dbReference>